<keyword evidence="3" id="KW-1185">Reference proteome</keyword>
<reference evidence="2 3" key="1">
    <citation type="submission" date="2017-09" db="EMBL/GenBank/DDBJ databases">
        <title>WGS assembly of Aquilegia coerulea Goldsmith.</title>
        <authorList>
            <person name="Hodges S."/>
            <person name="Kramer E."/>
            <person name="Nordborg M."/>
            <person name="Tomkins J."/>
            <person name="Borevitz J."/>
            <person name="Derieg N."/>
            <person name="Yan J."/>
            <person name="Mihaltcheva S."/>
            <person name="Hayes R.D."/>
            <person name="Rokhsar D."/>
        </authorList>
    </citation>
    <scope>NUCLEOTIDE SEQUENCE [LARGE SCALE GENOMIC DNA]</scope>
    <source>
        <strain evidence="3">cv. Goldsmith</strain>
    </source>
</reference>
<proteinExistence type="predicted"/>
<protein>
    <recommendedName>
        <fullName evidence="1">DUF7054 domain-containing protein</fullName>
    </recommendedName>
</protein>
<dbReference type="STRING" id="218851.A0A2G5EG95"/>
<dbReference type="EMBL" id="KZ305026">
    <property type="protein sequence ID" value="PIA54776.1"/>
    <property type="molecule type" value="Genomic_DNA"/>
</dbReference>
<evidence type="ECO:0000259" key="1">
    <source>
        <dbReference type="Pfam" id="PF23156"/>
    </source>
</evidence>
<dbReference type="InParanoid" id="A0A2G5EG95"/>
<sequence length="192" mass="21959">MAVRERRASVYFVCVRVKKMRGNQEKGMMGKLGEKSASLNSLNVAMENMGQRQKTQSEPDLFSCRKFNGNLSEIPRRPTKLLLNVTIERSLGAVQVVMSPELKVAELVTMALRQYVKEGRRPFLLTTDPASFNLHYSQFSLERLDKEEKLRNLRSRNFFMCNVTDIVGAQLCSNQVGKASKITIPRFMDFLM</sequence>
<dbReference type="AlphaFoldDB" id="A0A2G5EG95"/>
<dbReference type="PANTHER" id="PTHR33270:SF24">
    <property type="entry name" value="EXPRESSED PROTEIN"/>
    <property type="match status" value="1"/>
</dbReference>
<feature type="domain" description="DUF7054" evidence="1">
    <location>
        <begin position="78"/>
        <end position="161"/>
    </location>
</feature>
<dbReference type="PANTHER" id="PTHR33270">
    <property type="entry name" value="BNAC05G50380D PROTEIN"/>
    <property type="match status" value="1"/>
</dbReference>
<evidence type="ECO:0000313" key="2">
    <source>
        <dbReference type="EMBL" id="PIA54776.1"/>
    </source>
</evidence>
<dbReference type="OrthoDB" id="651546at2759"/>
<dbReference type="Proteomes" id="UP000230069">
    <property type="component" value="Unassembled WGS sequence"/>
</dbReference>
<dbReference type="InterPro" id="IPR055482">
    <property type="entry name" value="DUF7054"/>
</dbReference>
<organism evidence="2 3">
    <name type="scientific">Aquilegia coerulea</name>
    <name type="common">Rocky mountain columbine</name>
    <dbReference type="NCBI Taxonomy" id="218851"/>
    <lineage>
        <taxon>Eukaryota</taxon>
        <taxon>Viridiplantae</taxon>
        <taxon>Streptophyta</taxon>
        <taxon>Embryophyta</taxon>
        <taxon>Tracheophyta</taxon>
        <taxon>Spermatophyta</taxon>
        <taxon>Magnoliopsida</taxon>
        <taxon>Ranunculales</taxon>
        <taxon>Ranunculaceae</taxon>
        <taxon>Thalictroideae</taxon>
        <taxon>Aquilegia</taxon>
    </lineage>
</organism>
<name>A0A2G5EG95_AQUCA</name>
<evidence type="ECO:0000313" key="3">
    <source>
        <dbReference type="Proteomes" id="UP000230069"/>
    </source>
</evidence>
<gene>
    <name evidence="2" type="ORF">AQUCO_00900985v1</name>
</gene>
<dbReference type="Pfam" id="PF23156">
    <property type="entry name" value="DUF7054"/>
    <property type="match status" value="1"/>
</dbReference>
<dbReference type="InterPro" id="IPR040358">
    <property type="entry name" value="At4g22758-like"/>
</dbReference>
<accession>A0A2G5EG95</accession>